<comment type="caution">
    <text evidence="2">The sequence shown here is derived from an EMBL/GenBank/DDBJ whole genome shotgun (WGS) entry which is preliminary data.</text>
</comment>
<dbReference type="AlphaFoldDB" id="A0AAD9DJL2"/>
<protein>
    <recommendedName>
        <fullName evidence="1">Nucleotide-diphospho-sugar transferase domain-containing protein</fullName>
    </recommendedName>
</protein>
<dbReference type="InterPro" id="IPR005069">
    <property type="entry name" value="Nucl-diP-sugar_transferase"/>
</dbReference>
<dbReference type="Pfam" id="PF03407">
    <property type="entry name" value="Nucleotid_trans"/>
    <property type="match status" value="1"/>
</dbReference>
<reference evidence="2" key="1">
    <citation type="submission" date="2023-06" db="EMBL/GenBank/DDBJ databases">
        <title>Survivors Of The Sea: Transcriptome response of Skeletonema marinoi to long-term dormancy.</title>
        <authorList>
            <person name="Pinder M.I.M."/>
            <person name="Kourtchenko O."/>
            <person name="Robertson E.K."/>
            <person name="Larsson T."/>
            <person name="Maumus F."/>
            <person name="Osuna-Cruz C.M."/>
            <person name="Vancaester E."/>
            <person name="Stenow R."/>
            <person name="Vandepoele K."/>
            <person name="Ploug H."/>
            <person name="Bruchert V."/>
            <person name="Godhe A."/>
            <person name="Topel M."/>
        </authorList>
    </citation>
    <scope>NUCLEOTIDE SEQUENCE</scope>
    <source>
        <strain evidence="2">R05AC</strain>
    </source>
</reference>
<organism evidence="2 3">
    <name type="scientific">Skeletonema marinoi</name>
    <dbReference type="NCBI Taxonomy" id="267567"/>
    <lineage>
        <taxon>Eukaryota</taxon>
        <taxon>Sar</taxon>
        <taxon>Stramenopiles</taxon>
        <taxon>Ochrophyta</taxon>
        <taxon>Bacillariophyta</taxon>
        <taxon>Coscinodiscophyceae</taxon>
        <taxon>Thalassiosirophycidae</taxon>
        <taxon>Thalassiosirales</taxon>
        <taxon>Skeletonemataceae</taxon>
        <taxon>Skeletonema</taxon>
        <taxon>Skeletonema marinoi-dohrnii complex</taxon>
    </lineage>
</organism>
<evidence type="ECO:0000259" key="1">
    <source>
        <dbReference type="Pfam" id="PF03407"/>
    </source>
</evidence>
<dbReference type="EMBL" id="JATAAI010000001">
    <property type="protein sequence ID" value="KAK1748110.1"/>
    <property type="molecule type" value="Genomic_DNA"/>
</dbReference>
<proteinExistence type="predicted"/>
<sequence>MSALANKTNEWIEEFKQRSDTDSDSHLIGYEYPAKVDDALRQQCITSTQTLSVEDQLDKILSHLVPLKDTHNMIAFSMTDETYAKDMLHEVYEMNNDIVGFEGAFFFVAMDSYTANMACEFGYPVVAMPENDDLKNQVQSTKVFMSKLLVERGQSFLFYEMDVWFVRSPLRMLQQHMHEYDFLCSTHQWNPGELNIGFYAALANKGTINYFEDSLIIIEENPLAHDQKIMHVVADDNTATLENRTLQDHNNCGWCGHENVSFPAIKATNPIRVGLLDPHVVVSSLYPVPTEGTVALHTLADIPLKGPFGKEMVAKELGVWYGWGKATSKAGYYHREGSYRRYLFLENAGTRGGQSFVQSKGYHDERAFRRQIAVLATLAKVTNRILVLPQVLSDYHAQPLWIYLDLESLEKLGIVYRETNFASNKKSWYSHTTPFASVTQMAIVESSNEVQLLTGNQPTASSDRIPVSSFTTDDPLSAFFAVAISHPQVKDSEALFVNLDHFQGGHIGSVGVQKLHDKLAWCAWGIGHGKKYNDKSATHLGSTNHCYGSGNAV</sequence>
<feature type="domain" description="Nucleotide-diphospho-sugar transferase" evidence="1">
    <location>
        <begin position="106"/>
        <end position="281"/>
    </location>
</feature>
<keyword evidence="3" id="KW-1185">Reference proteome</keyword>
<evidence type="ECO:0000313" key="2">
    <source>
        <dbReference type="EMBL" id="KAK1748110.1"/>
    </source>
</evidence>
<name>A0AAD9DJL2_9STRA</name>
<gene>
    <name evidence="2" type="ORF">QTG54_000049</name>
</gene>
<dbReference type="Proteomes" id="UP001224775">
    <property type="component" value="Unassembled WGS sequence"/>
</dbReference>
<accession>A0AAD9DJL2</accession>
<evidence type="ECO:0000313" key="3">
    <source>
        <dbReference type="Proteomes" id="UP001224775"/>
    </source>
</evidence>